<sequence>MKIEYDPNKRQRTLEERGLDFESIAEVFDGFYLVRMDDRKDYGEVRHIMLGALKERPVVCVWTQRDDAVRVISMRIADDEEREIYRRELERSG</sequence>
<dbReference type="RefSeq" id="WP_066599790.1">
    <property type="nucleotide sequence ID" value="NZ_KQ130434.1"/>
</dbReference>
<dbReference type="STRING" id="1420583.V473_01755"/>
<organism evidence="1 2">
    <name type="scientific">Sphingobium cupriresistens LL01</name>
    <dbReference type="NCBI Taxonomy" id="1420583"/>
    <lineage>
        <taxon>Bacteria</taxon>
        <taxon>Pseudomonadati</taxon>
        <taxon>Pseudomonadota</taxon>
        <taxon>Alphaproteobacteria</taxon>
        <taxon>Sphingomonadales</taxon>
        <taxon>Sphingomonadaceae</taxon>
        <taxon>Sphingobium</taxon>
    </lineage>
</organism>
<dbReference type="Gene3D" id="3.10.450.530">
    <property type="entry name" value="Ribonuclease toxin, BrnT, of type II toxin-antitoxin system"/>
    <property type="match status" value="1"/>
</dbReference>
<protein>
    <recommendedName>
        <fullName evidence="3">BrnT family toxin</fullName>
    </recommendedName>
</protein>
<reference evidence="1 2" key="1">
    <citation type="journal article" date="2015" name="G3 (Bethesda)">
        <title>Insights into Ongoing Evolution of the Hexachlorocyclohexane Catabolic Pathway from Comparative Genomics of Ten Sphingomonadaceae Strains.</title>
        <authorList>
            <person name="Pearce S.L."/>
            <person name="Oakeshott J.G."/>
            <person name="Pandey G."/>
        </authorList>
    </citation>
    <scope>NUCLEOTIDE SEQUENCE [LARGE SCALE GENOMIC DNA]</scope>
    <source>
        <strain evidence="1 2">LL01</strain>
    </source>
</reference>
<accession>A0A0J7XZD1</accession>
<name>A0A0J7XZD1_9SPHN</name>
<proteinExistence type="predicted"/>
<dbReference type="PATRIC" id="fig|1420583.3.peg.348"/>
<keyword evidence="2" id="KW-1185">Reference proteome</keyword>
<evidence type="ECO:0000313" key="1">
    <source>
        <dbReference type="EMBL" id="KMS57006.1"/>
    </source>
</evidence>
<dbReference type="AlphaFoldDB" id="A0A0J7XZD1"/>
<dbReference type="InterPro" id="IPR007460">
    <property type="entry name" value="BrnT_toxin"/>
</dbReference>
<dbReference type="Pfam" id="PF04365">
    <property type="entry name" value="BrnT_toxin"/>
    <property type="match status" value="1"/>
</dbReference>
<evidence type="ECO:0000313" key="2">
    <source>
        <dbReference type="Proteomes" id="UP000052232"/>
    </source>
</evidence>
<evidence type="ECO:0008006" key="3">
    <source>
        <dbReference type="Google" id="ProtNLM"/>
    </source>
</evidence>
<comment type="caution">
    <text evidence="1">The sequence shown here is derived from an EMBL/GenBank/DDBJ whole genome shotgun (WGS) entry which is preliminary data.</text>
</comment>
<dbReference type="InterPro" id="IPR038573">
    <property type="entry name" value="BrnT_sf"/>
</dbReference>
<dbReference type="EMBL" id="JACT01000001">
    <property type="protein sequence ID" value="KMS57006.1"/>
    <property type="molecule type" value="Genomic_DNA"/>
</dbReference>
<gene>
    <name evidence="1" type="ORF">V473_01755</name>
</gene>
<dbReference type="Proteomes" id="UP000052232">
    <property type="component" value="Unassembled WGS sequence"/>
</dbReference>